<evidence type="ECO:0000256" key="2">
    <source>
        <dbReference type="SAM" id="Phobius"/>
    </source>
</evidence>
<feature type="region of interest" description="Disordered" evidence="1">
    <location>
        <begin position="215"/>
        <end position="269"/>
    </location>
</feature>
<feature type="region of interest" description="Disordered" evidence="1">
    <location>
        <begin position="44"/>
        <end position="73"/>
    </location>
</feature>
<evidence type="ECO:0000313" key="4">
    <source>
        <dbReference type="Proteomes" id="UP000663191"/>
    </source>
</evidence>
<dbReference type="EMBL" id="CP071463">
    <property type="protein sequence ID" value="QSW86981.1"/>
    <property type="molecule type" value="Genomic_DNA"/>
</dbReference>
<dbReference type="AlphaFoldDB" id="A0A8A2UDU4"/>
<dbReference type="Proteomes" id="UP000663191">
    <property type="component" value="Chromosome"/>
</dbReference>
<organism evidence="3 4">
    <name type="scientific">Natrinema longum</name>
    <dbReference type="NCBI Taxonomy" id="370324"/>
    <lineage>
        <taxon>Archaea</taxon>
        <taxon>Methanobacteriati</taxon>
        <taxon>Methanobacteriota</taxon>
        <taxon>Stenosarchaea group</taxon>
        <taxon>Halobacteria</taxon>
        <taxon>Halobacteriales</taxon>
        <taxon>Natrialbaceae</taxon>
        <taxon>Natrinema</taxon>
    </lineage>
</organism>
<keyword evidence="4" id="KW-1185">Reference proteome</keyword>
<keyword evidence="2" id="KW-0472">Membrane</keyword>
<keyword evidence="2" id="KW-1133">Transmembrane helix</keyword>
<dbReference type="OrthoDB" id="307812at2157"/>
<gene>
    <name evidence="3" type="ORF">J0X27_09855</name>
</gene>
<feature type="transmembrane region" description="Helical" evidence="2">
    <location>
        <begin position="20"/>
        <end position="38"/>
    </location>
</feature>
<evidence type="ECO:0000313" key="3">
    <source>
        <dbReference type="EMBL" id="QSW86981.1"/>
    </source>
</evidence>
<name>A0A8A2UDU4_9EURY</name>
<dbReference type="KEGG" id="hlo:J0X27_09855"/>
<accession>A0A8A2UDU4</accession>
<feature type="compositionally biased region" description="Basic and acidic residues" evidence="1">
    <location>
        <begin position="237"/>
        <end position="269"/>
    </location>
</feature>
<evidence type="ECO:0000256" key="1">
    <source>
        <dbReference type="SAM" id="MobiDB-lite"/>
    </source>
</evidence>
<proteinExistence type="predicted"/>
<sequence length="269" mass="28094">MTVVGIGTVLGVGGAGGSSAAGALVVVLALVALGIGLWKLRGTPGSGGDAPTVPWAADDRFASPAPERTTRDPALSSDALAGVIEAAGEEARNAGAVADGLEVVRPPLREALLDALEHGGWSRSEAAAAIADGSWTDDEVAASVLATEVAPPTRPFRERVRAWLYPERVVRRRAHRATSAVAEVADEALPTVPGQTAPRNVPVLQPRLEELQRGADGRLQRAIEPRAIARGPRPIRPRIDDDLEHASERPADTERDGDGPAEDREVTDA</sequence>
<keyword evidence="2" id="KW-0812">Transmembrane</keyword>
<dbReference type="InterPro" id="IPR055693">
    <property type="entry name" value="DUF7269"/>
</dbReference>
<protein>
    <submittedName>
        <fullName evidence="3">Uncharacterized protein</fullName>
    </submittedName>
</protein>
<feature type="compositionally biased region" description="Basic and acidic residues" evidence="1">
    <location>
        <begin position="215"/>
        <end position="224"/>
    </location>
</feature>
<dbReference type="Pfam" id="PF23933">
    <property type="entry name" value="DUF7269"/>
    <property type="match status" value="1"/>
</dbReference>
<reference evidence="3 4" key="1">
    <citation type="journal article" date="2006" name="Int. J. Syst. Evol. Microbiol.">
        <title>Haloterrigena longa sp. nov. and Haloterrigena limicola sp. nov., extremely halophilic archaea isolated from a salt lake.</title>
        <authorList>
            <person name="Cui H.L."/>
            <person name="Tohty D."/>
            <person name="Zhou P.J."/>
            <person name="Liu S.J."/>
        </authorList>
    </citation>
    <scope>NUCLEOTIDE SEQUENCE [LARGE SCALE GENOMIC DNA]</scope>
    <source>
        <strain evidence="3 4">ABH32</strain>
    </source>
</reference>